<reference evidence="1 2" key="1">
    <citation type="submission" date="2024-03" db="EMBL/GenBank/DDBJ databases">
        <title>Adaptation during the transition from Ophiocordyceps entomopathogen to insect associate is accompanied by gene loss and intensified selection.</title>
        <authorList>
            <person name="Ward C.M."/>
            <person name="Onetto C.A."/>
            <person name="Borneman A.R."/>
        </authorList>
    </citation>
    <scope>NUCLEOTIDE SEQUENCE [LARGE SCALE GENOMIC DNA]</scope>
    <source>
        <strain evidence="1">AWRI1</strain>
        <tissue evidence="1">Single Adult Female</tissue>
    </source>
</reference>
<evidence type="ECO:0008006" key="3">
    <source>
        <dbReference type="Google" id="ProtNLM"/>
    </source>
</evidence>
<dbReference type="EMBL" id="JBBCAQ010000037">
    <property type="protein sequence ID" value="KAK7573822.1"/>
    <property type="molecule type" value="Genomic_DNA"/>
</dbReference>
<keyword evidence="2" id="KW-1185">Reference proteome</keyword>
<protein>
    <recommendedName>
        <fullName evidence="3">RNA transcription, translation and transport factor protein</fullName>
    </recommendedName>
</protein>
<gene>
    <name evidence="1" type="ORF">V9T40_011013</name>
</gene>
<sequence length="248" mass="28446">MFKRKLEALKHHNPESLNMNDEKSVRILVLWLEDQKIRHYKIEDRENLRQITNPEWKLHFAKYLEDVGCPLKNAKLVEQLEWLIGYAVKLEYSDNVDKYKRITAENVKQNKSDAPKVISSNPLDKLDFESADFKNGVNKLAELLKITSHPDHLVTLQAISKVVTERLNAECLKNPSSIVPKGVPFPFRETESGFVTNDKVLAEASKILKLLFIQDLRQLQTQINECIVAVQKVTANPKTDTKLGKVGF</sequence>
<dbReference type="AlphaFoldDB" id="A0AAN9XY08"/>
<dbReference type="InterPro" id="IPR019265">
    <property type="entry name" value="RTRAF"/>
</dbReference>
<name>A0AAN9XY08_9HEMI</name>
<evidence type="ECO:0000313" key="2">
    <source>
        <dbReference type="Proteomes" id="UP001367676"/>
    </source>
</evidence>
<dbReference type="PANTHER" id="PTHR15924">
    <property type="entry name" value="CLE"/>
    <property type="match status" value="1"/>
</dbReference>
<dbReference type="Proteomes" id="UP001367676">
    <property type="component" value="Unassembled WGS sequence"/>
</dbReference>
<dbReference type="Pfam" id="PF10036">
    <property type="entry name" value="RLL"/>
    <property type="match status" value="1"/>
</dbReference>
<organism evidence="1 2">
    <name type="scientific">Parthenolecanium corni</name>
    <dbReference type="NCBI Taxonomy" id="536013"/>
    <lineage>
        <taxon>Eukaryota</taxon>
        <taxon>Metazoa</taxon>
        <taxon>Ecdysozoa</taxon>
        <taxon>Arthropoda</taxon>
        <taxon>Hexapoda</taxon>
        <taxon>Insecta</taxon>
        <taxon>Pterygota</taxon>
        <taxon>Neoptera</taxon>
        <taxon>Paraneoptera</taxon>
        <taxon>Hemiptera</taxon>
        <taxon>Sternorrhyncha</taxon>
        <taxon>Coccoidea</taxon>
        <taxon>Coccidae</taxon>
        <taxon>Parthenolecanium</taxon>
    </lineage>
</organism>
<accession>A0AAN9XY08</accession>
<evidence type="ECO:0000313" key="1">
    <source>
        <dbReference type="EMBL" id="KAK7573822.1"/>
    </source>
</evidence>
<proteinExistence type="predicted"/>
<comment type="caution">
    <text evidence="1">The sequence shown here is derived from an EMBL/GenBank/DDBJ whole genome shotgun (WGS) entry which is preliminary data.</text>
</comment>